<dbReference type="SMR" id="G4ZH14"/>
<evidence type="ECO:0008006" key="3">
    <source>
        <dbReference type="Google" id="ProtNLM"/>
    </source>
</evidence>
<dbReference type="RefSeq" id="XP_009527697.1">
    <property type="nucleotide sequence ID" value="XM_009529402.1"/>
</dbReference>
<sequence length="571" mass="66507">MEPRRPKHKQAPPLEVSQKELERALKDPRSYVSSDSDAERAAFPNGRENVDRLRVVHTHMSMVFLLPQRVYKVKKQVDFGFADFSTLFKRFQACFAEVQLNQRLAPDVYMGVVPVSMKRATREICVRCDDFWTPEKSGNLDWWLNDQFGEIVEWAVHMVRLPDDCTLLHRMDHGELTEKMLDQVAERLVDFHADARRGPKIDHFGREPVIRHNIDENFHQTASHTGMTVSEQVYRRVKELSYTWLKKLKHVFESRVENGYICDTHGDLRLEHVYRLPRSAGKSERFVILDCIEFNEQFRFGDPLSDVAFLAMDIWWKGRPDLARFLQAQYLLKTVQDSPENADLFTFYTAYRAVVRAKVSGFRVMDPTLSAVQRVDEIQRAHCYWLVALELLSPPAQRPCMILVGGLPASGKSNLAKMLAEDDNTLVWLRSDAIREGSFEEGLYSPEMTQRTYDEILKQCVKHLRKGERVVVDATFRDPVQRQRFIGAARTEGALFAFIMCECDREIIKGRMLARKNDISDATWEVYEFMEKSWHFPERDTMVECSVVNTEKEKELTLRRAQVFLRKIGLL</sequence>
<dbReference type="PANTHER" id="PTHR43883">
    <property type="entry name" value="SLR0207 PROTEIN"/>
    <property type="match status" value="1"/>
</dbReference>
<dbReference type="SUPFAM" id="SSF52540">
    <property type="entry name" value="P-loop containing nucleoside triphosphate hydrolases"/>
    <property type="match status" value="1"/>
</dbReference>
<accession>G4ZH14</accession>
<evidence type="ECO:0000313" key="1">
    <source>
        <dbReference type="EMBL" id="EGZ18639.1"/>
    </source>
</evidence>
<dbReference type="SUPFAM" id="SSF56112">
    <property type="entry name" value="Protein kinase-like (PK-like)"/>
    <property type="match status" value="1"/>
</dbReference>
<dbReference type="Pfam" id="PF13671">
    <property type="entry name" value="AAA_33"/>
    <property type="match status" value="1"/>
</dbReference>
<reference evidence="1 2" key="1">
    <citation type="journal article" date="2006" name="Science">
        <title>Phytophthora genome sequences uncover evolutionary origins and mechanisms of pathogenesis.</title>
        <authorList>
            <person name="Tyler B.M."/>
            <person name="Tripathy S."/>
            <person name="Zhang X."/>
            <person name="Dehal P."/>
            <person name="Jiang R.H."/>
            <person name="Aerts A."/>
            <person name="Arredondo F.D."/>
            <person name="Baxter L."/>
            <person name="Bensasson D."/>
            <person name="Beynon J.L."/>
            <person name="Chapman J."/>
            <person name="Damasceno C.M."/>
            <person name="Dorrance A.E."/>
            <person name="Dou D."/>
            <person name="Dickerman A.W."/>
            <person name="Dubchak I.L."/>
            <person name="Garbelotto M."/>
            <person name="Gijzen M."/>
            <person name="Gordon S.G."/>
            <person name="Govers F."/>
            <person name="Grunwald N.J."/>
            <person name="Huang W."/>
            <person name="Ivors K.L."/>
            <person name="Jones R.W."/>
            <person name="Kamoun S."/>
            <person name="Krampis K."/>
            <person name="Lamour K.H."/>
            <person name="Lee M.K."/>
            <person name="McDonald W.H."/>
            <person name="Medina M."/>
            <person name="Meijer H.J."/>
            <person name="Nordberg E.K."/>
            <person name="Maclean D.J."/>
            <person name="Ospina-Giraldo M.D."/>
            <person name="Morris P.F."/>
            <person name="Phuntumart V."/>
            <person name="Putnam N.H."/>
            <person name="Rash S."/>
            <person name="Rose J.K."/>
            <person name="Sakihama Y."/>
            <person name="Salamov A.A."/>
            <person name="Savidor A."/>
            <person name="Scheuring C.F."/>
            <person name="Smith B.M."/>
            <person name="Sobral B.W."/>
            <person name="Terry A."/>
            <person name="Torto-Alalibo T.A."/>
            <person name="Win J."/>
            <person name="Xu Z."/>
            <person name="Zhang H."/>
            <person name="Grigoriev I.V."/>
            <person name="Rokhsar D.S."/>
            <person name="Boore J.L."/>
        </authorList>
    </citation>
    <scope>NUCLEOTIDE SEQUENCE [LARGE SCALE GENOMIC DNA]</scope>
    <source>
        <strain evidence="1 2">P6497</strain>
    </source>
</reference>
<name>G4ZH14_PHYSP</name>
<organism evidence="1 2">
    <name type="scientific">Phytophthora sojae (strain P6497)</name>
    <name type="common">Soybean stem and root rot agent</name>
    <name type="synonym">Phytophthora megasperma f. sp. glycines</name>
    <dbReference type="NCBI Taxonomy" id="1094619"/>
    <lineage>
        <taxon>Eukaryota</taxon>
        <taxon>Sar</taxon>
        <taxon>Stramenopiles</taxon>
        <taxon>Oomycota</taxon>
        <taxon>Peronosporomycetes</taxon>
        <taxon>Peronosporales</taxon>
        <taxon>Peronosporaceae</taxon>
        <taxon>Phytophthora</taxon>
    </lineage>
</organism>
<dbReference type="InterPro" id="IPR011009">
    <property type="entry name" value="Kinase-like_dom_sf"/>
</dbReference>
<keyword evidence="2" id="KW-1185">Reference proteome</keyword>
<protein>
    <recommendedName>
        <fullName evidence="3">Aminoglycoside phosphotransferase domain-containing protein</fullName>
    </recommendedName>
</protein>
<dbReference type="GeneID" id="20658323"/>
<proteinExistence type="predicted"/>
<dbReference type="InParanoid" id="G4ZH14"/>
<gene>
    <name evidence="1" type="ORF">PHYSODRAFT_504212</name>
</gene>
<dbReference type="InterPro" id="IPR052732">
    <property type="entry name" value="Cell-binding_unc_protein"/>
</dbReference>
<dbReference type="KEGG" id="psoj:PHYSODRAFT_504212"/>
<dbReference type="OMA" id="TGDYAYK"/>
<evidence type="ECO:0000313" key="2">
    <source>
        <dbReference type="Proteomes" id="UP000002640"/>
    </source>
</evidence>
<dbReference type="InterPro" id="IPR027417">
    <property type="entry name" value="P-loop_NTPase"/>
</dbReference>
<dbReference type="AlphaFoldDB" id="G4ZH14"/>
<dbReference type="PANTHER" id="PTHR43883:SF1">
    <property type="entry name" value="GLUCONOKINASE"/>
    <property type="match status" value="1"/>
</dbReference>
<dbReference type="Gene3D" id="3.40.50.300">
    <property type="entry name" value="P-loop containing nucleotide triphosphate hydrolases"/>
    <property type="match status" value="1"/>
</dbReference>
<dbReference type="Proteomes" id="UP000002640">
    <property type="component" value="Unassembled WGS sequence"/>
</dbReference>
<dbReference type="EMBL" id="JH159154">
    <property type="protein sequence ID" value="EGZ18639.1"/>
    <property type="molecule type" value="Genomic_DNA"/>
</dbReference>